<dbReference type="EMBL" id="FMZZ01000021">
    <property type="protein sequence ID" value="SDD88478.1"/>
    <property type="molecule type" value="Genomic_DNA"/>
</dbReference>
<accession>A0A1G6YDN2</accession>
<proteinExistence type="predicted"/>
<feature type="region of interest" description="Disordered" evidence="1">
    <location>
        <begin position="145"/>
        <end position="167"/>
    </location>
</feature>
<evidence type="ECO:0000313" key="4">
    <source>
        <dbReference type="Proteomes" id="UP000199501"/>
    </source>
</evidence>
<dbReference type="STRING" id="1271860.SAMN05216174_12129"/>
<evidence type="ECO:0000259" key="2">
    <source>
        <dbReference type="PROSITE" id="PS51186"/>
    </source>
</evidence>
<reference evidence="4" key="1">
    <citation type="submission" date="2016-10" db="EMBL/GenBank/DDBJ databases">
        <authorList>
            <person name="Varghese N."/>
            <person name="Submissions S."/>
        </authorList>
    </citation>
    <scope>NUCLEOTIDE SEQUENCE [LARGE SCALE GENOMIC DNA]</scope>
    <source>
        <strain evidence="4">IBRC-M 10403</strain>
    </source>
</reference>
<feature type="compositionally biased region" description="Pro residues" evidence="1">
    <location>
        <begin position="149"/>
        <end position="160"/>
    </location>
</feature>
<dbReference type="Gene3D" id="3.40.630.30">
    <property type="match status" value="1"/>
</dbReference>
<feature type="domain" description="N-acetyltransferase" evidence="2">
    <location>
        <begin position="123"/>
        <end position="257"/>
    </location>
</feature>
<dbReference type="Proteomes" id="UP000199501">
    <property type="component" value="Unassembled WGS sequence"/>
</dbReference>
<sequence length="257" mass="26139">MPEADRLASRIAAAQLAGLSRDRAVIPAGPFTGLLSADGPGYMSYAVATHPGEPVRDADKVARSLEILRAAFPPGGLRFELIEQACPGAADTLAAAGLTVTMRIPLLVLDPADLLLPKPLDGVAIDVVRTTADLAASAEVARAAFGAPPGEPPTSPPPAPENGGSVLATLDGEPVAVASWTPVAHGVTEIAGVGTAENHRRKGLGALVTAHAVRAATDLAGVRLAWLTPGSEDADRVYRTVGFVPTATAVHLADTEP</sequence>
<protein>
    <submittedName>
        <fullName evidence="3">Acetyltransferase (GNAT) family protein</fullName>
    </submittedName>
</protein>
<evidence type="ECO:0000313" key="3">
    <source>
        <dbReference type="EMBL" id="SDD88478.1"/>
    </source>
</evidence>
<dbReference type="CDD" id="cd04301">
    <property type="entry name" value="NAT_SF"/>
    <property type="match status" value="1"/>
</dbReference>
<keyword evidence="4" id="KW-1185">Reference proteome</keyword>
<name>A0A1G6YDN2_9PSEU</name>
<dbReference type="AlphaFoldDB" id="A0A1G6YDN2"/>
<dbReference type="InterPro" id="IPR000182">
    <property type="entry name" value="GNAT_dom"/>
</dbReference>
<keyword evidence="3" id="KW-0808">Transferase</keyword>
<evidence type="ECO:0000256" key="1">
    <source>
        <dbReference type="SAM" id="MobiDB-lite"/>
    </source>
</evidence>
<organism evidence="3 4">
    <name type="scientific">Actinokineospora iranica</name>
    <dbReference type="NCBI Taxonomy" id="1271860"/>
    <lineage>
        <taxon>Bacteria</taxon>
        <taxon>Bacillati</taxon>
        <taxon>Actinomycetota</taxon>
        <taxon>Actinomycetes</taxon>
        <taxon>Pseudonocardiales</taxon>
        <taxon>Pseudonocardiaceae</taxon>
        <taxon>Actinokineospora</taxon>
    </lineage>
</organism>
<dbReference type="GO" id="GO:0016747">
    <property type="term" value="F:acyltransferase activity, transferring groups other than amino-acyl groups"/>
    <property type="evidence" value="ECO:0007669"/>
    <property type="project" value="InterPro"/>
</dbReference>
<dbReference type="SUPFAM" id="SSF55729">
    <property type="entry name" value="Acyl-CoA N-acyltransferases (Nat)"/>
    <property type="match status" value="1"/>
</dbReference>
<gene>
    <name evidence="3" type="ORF">SAMN05216174_12129</name>
</gene>
<dbReference type="PROSITE" id="PS51186">
    <property type="entry name" value="GNAT"/>
    <property type="match status" value="1"/>
</dbReference>
<dbReference type="InterPro" id="IPR016181">
    <property type="entry name" value="Acyl_CoA_acyltransferase"/>
</dbReference>
<dbReference type="Pfam" id="PF00583">
    <property type="entry name" value="Acetyltransf_1"/>
    <property type="match status" value="1"/>
</dbReference>
<dbReference type="RefSeq" id="WP_175483091.1">
    <property type="nucleotide sequence ID" value="NZ_FMZZ01000021.1"/>
</dbReference>